<keyword evidence="1" id="KW-1133">Transmembrane helix</keyword>
<evidence type="ECO:0000256" key="1">
    <source>
        <dbReference type="SAM" id="Phobius"/>
    </source>
</evidence>
<organism evidence="2">
    <name type="scientific">Anguilla anguilla</name>
    <name type="common">European freshwater eel</name>
    <name type="synonym">Muraena anguilla</name>
    <dbReference type="NCBI Taxonomy" id="7936"/>
    <lineage>
        <taxon>Eukaryota</taxon>
        <taxon>Metazoa</taxon>
        <taxon>Chordata</taxon>
        <taxon>Craniata</taxon>
        <taxon>Vertebrata</taxon>
        <taxon>Euteleostomi</taxon>
        <taxon>Actinopterygii</taxon>
        <taxon>Neopterygii</taxon>
        <taxon>Teleostei</taxon>
        <taxon>Anguilliformes</taxon>
        <taxon>Anguillidae</taxon>
        <taxon>Anguilla</taxon>
    </lineage>
</organism>
<name>A0A0E9PKM6_ANGAN</name>
<dbReference type="EMBL" id="GBXM01104209">
    <property type="protein sequence ID" value="JAH04368.1"/>
    <property type="molecule type" value="Transcribed_RNA"/>
</dbReference>
<evidence type="ECO:0000313" key="2">
    <source>
        <dbReference type="EMBL" id="JAH04368.1"/>
    </source>
</evidence>
<accession>A0A0E9PKM6</accession>
<dbReference type="AlphaFoldDB" id="A0A0E9PKM6"/>
<keyword evidence="1" id="KW-0812">Transmembrane</keyword>
<reference evidence="2" key="1">
    <citation type="submission" date="2014-11" db="EMBL/GenBank/DDBJ databases">
        <authorList>
            <person name="Amaro Gonzalez C."/>
        </authorList>
    </citation>
    <scope>NUCLEOTIDE SEQUENCE</scope>
</reference>
<feature type="transmembrane region" description="Helical" evidence="1">
    <location>
        <begin position="12"/>
        <end position="30"/>
    </location>
</feature>
<proteinExistence type="predicted"/>
<protein>
    <submittedName>
        <fullName evidence="2">Uncharacterized protein</fullName>
    </submittedName>
</protein>
<reference evidence="2" key="2">
    <citation type="journal article" date="2015" name="Fish Shellfish Immunol.">
        <title>Early steps in the European eel (Anguilla anguilla)-Vibrio vulnificus interaction in the gills: Role of the RtxA13 toxin.</title>
        <authorList>
            <person name="Callol A."/>
            <person name="Pajuelo D."/>
            <person name="Ebbesson L."/>
            <person name="Teles M."/>
            <person name="MacKenzie S."/>
            <person name="Amaro C."/>
        </authorList>
    </citation>
    <scope>NUCLEOTIDE SEQUENCE</scope>
</reference>
<sequence length="45" mass="5409">MQMQWKIKSSIGRDWVLLFPTSFVLAWFPISELIRCDYSNANIRF</sequence>
<keyword evidence="1" id="KW-0472">Membrane</keyword>